<accession>A0ABN1PF30</accession>
<dbReference type="Pfam" id="PF04326">
    <property type="entry name" value="SLFN_AlbA_2"/>
    <property type="match status" value="1"/>
</dbReference>
<dbReference type="InterPro" id="IPR038461">
    <property type="entry name" value="Schlafen_AlbA_2_dom_sf"/>
</dbReference>
<gene>
    <name evidence="2" type="ORF">GCM10009575_027430</name>
</gene>
<organism evidence="2 3">
    <name type="scientific">Streptomyces rhizosphaericus</name>
    <dbReference type="NCBI Taxonomy" id="114699"/>
    <lineage>
        <taxon>Bacteria</taxon>
        <taxon>Bacillati</taxon>
        <taxon>Actinomycetota</taxon>
        <taxon>Actinomycetes</taxon>
        <taxon>Kitasatosporales</taxon>
        <taxon>Streptomycetaceae</taxon>
        <taxon>Streptomyces</taxon>
        <taxon>Streptomyces violaceusniger group</taxon>
    </lineage>
</organism>
<reference evidence="2 3" key="1">
    <citation type="journal article" date="2019" name="Int. J. Syst. Evol. Microbiol.">
        <title>The Global Catalogue of Microorganisms (GCM) 10K type strain sequencing project: providing services to taxonomists for standard genome sequencing and annotation.</title>
        <authorList>
            <consortium name="The Broad Institute Genomics Platform"/>
            <consortium name="The Broad Institute Genome Sequencing Center for Infectious Disease"/>
            <person name="Wu L."/>
            <person name="Ma J."/>
        </authorList>
    </citation>
    <scope>NUCLEOTIDE SEQUENCE [LARGE SCALE GENOMIC DNA]</scope>
    <source>
        <strain evidence="2 3">JCM 11444</strain>
    </source>
</reference>
<dbReference type="Gene3D" id="3.30.950.30">
    <property type="entry name" value="Schlafen, AAA domain"/>
    <property type="match status" value="1"/>
</dbReference>
<keyword evidence="3" id="KW-1185">Reference proteome</keyword>
<sequence length="310" mass="33343">MSWDPGESPDVPAYELTQEASVLLGKKAILSNWKEGEVPEVAVYSKESNTDVYMMVVFHQAAEKDALTHAAEHLRRNGLMMVKADANIDGAGTCELACRPIEGATAQMSELLEIATYLHRSTLRIPELQPASAASALATLQEGDVWKFIGLKENEWLEVKAQLPDISKASGKFTLAKDVTQFANSRVGGVLIYGFYTKNSGQGDVIRKVSPISFSRRTEEAIQAILQSHTYPSVTGLLVHATPIDSGHVVCVYVPPQSDSAKPFIVEGSGLSELGKGNVFSVPVRSGDRVAQITGKALHVLLAGKIPLSG</sequence>
<proteinExistence type="predicted"/>
<dbReference type="Proteomes" id="UP001500418">
    <property type="component" value="Unassembled WGS sequence"/>
</dbReference>
<evidence type="ECO:0000313" key="3">
    <source>
        <dbReference type="Proteomes" id="UP001500418"/>
    </source>
</evidence>
<name>A0ABN1PF30_9ACTN</name>
<dbReference type="InterPro" id="IPR007421">
    <property type="entry name" value="Schlafen_AlbA_2_dom"/>
</dbReference>
<evidence type="ECO:0000259" key="1">
    <source>
        <dbReference type="Pfam" id="PF04326"/>
    </source>
</evidence>
<comment type="caution">
    <text evidence="2">The sequence shown here is derived from an EMBL/GenBank/DDBJ whole genome shotgun (WGS) entry which is preliminary data.</text>
</comment>
<evidence type="ECO:0000313" key="2">
    <source>
        <dbReference type="EMBL" id="GAA0927257.1"/>
    </source>
</evidence>
<dbReference type="EMBL" id="BAAAID010000014">
    <property type="protein sequence ID" value="GAA0927257.1"/>
    <property type="molecule type" value="Genomic_DNA"/>
</dbReference>
<protein>
    <recommendedName>
        <fullName evidence="1">Schlafen AlbA-2 domain-containing protein</fullName>
    </recommendedName>
</protein>
<feature type="domain" description="Schlafen AlbA-2" evidence="1">
    <location>
        <begin position="153"/>
        <end position="261"/>
    </location>
</feature>